<gene>
    <name evidence="11" type="ORF">A4G17_07425</name>
    <name evidence="12" type="ORF">EDC49_0677</name>
</gene>
<dbReference type="Pfam" id="PF03498">
    <property type="entry name" value="CDtoxinA"/>
    <property type="match status" value="1"/>
</dbReference>
<protein>
    <submittedName>
        <fullName evidence="11 12">Toxin</fullName>
    </submittedName>
</protein>
<keyword evidence="5" id="KW-0843">Virulence</keyword>
<evidence type="ECO:0000256" key="8">
    <source>
        <dbReference type="ARBA" id="ARBA00023237"/>
    </source>
</evidence>
<dbReference type="KEGG" id="fcl:A4G17_07425"/>
<keyword evidence="2" id="KW-0800">Toxin</keyword>
<dbReference type="GO" id="GO:0009279">
    <property type="term" value="C:cell outer membrane"/>
    <property type="evidence" value="ECO:0007669"/>
    <property type="project" value="UniProtKB-SubCell"/>
</dbReference>
<reference evidence="12 13" key="2">
    <citation type="submission" date="2018-11" db="EMBL/GenBank/DDBJ databases">
        <title>Genomic Encyclopedia of Type Strains, Phase IV (KMG-IV): sequencing the most valuable type-strain genomes for metagenomic binning, comparative biology and taxonomic classification.</title>
        <authorList>
            <person name="Goeker M."/>
        </authorList>
    </citation>
    <scope>NUCLEOTIDE SEQUENCE [LARGE SCALE GENOMIC DNA]</scope>
    <source>
        <strain evidence="12 13">DSM 25797</strain>
    </source>
</reference>
<evidence type="ECO:0000256" key="4">
    <source>
        <dbReference type="ARBA" id="ARBA00022734"/>
    </source>
</evidence>
<name>A0AAE7C2E6_9PAST</name>
<keyword evidence="13" id="KW-1185">Reference proteome</keyword>
<dbReference type="Proteomes" id="UP000276901">
    <property type="component" value="Unassembled WGS sequence"/>
</dbReference>
<dbReference type="InterPro" id="IPR035992">
    <property type="entry name" value="Ricin_B-like_lectins"/>
</dbReference>
<evidence type="ECO:0000313" key="12">
    <source>
        <dbReference type="EMBL" id="RPE96288.1"/>
    </source>
</evidence>
<comment type="subcellular location">
    <subcellularLocation>
        <location evidence="1">Cell outer membrane</location>
        <topology evidence="1">Lipid-anchor</topology>
    </subcellularLocation>
</comment>
<evidence type="ECO:0000256" key="1">
    <source>
        <dbReference type="ARBA" id="ARBA00004459"/>
    </source>
</evidence>
<keyword evidence="4" id="KW-0430">Lectin</keyword>
<evidence type="ECO:0000256" key="9">
    <source>
        <dbReference type="ARBA" id="ARBA00023288"/>
    </source>
</evidence>
<keyword evidence="8" id="KW-0998">Cell outer membrane</keyword>
<evidence type="ECO:0000256" key="7">
    <source>
        <dbReference type="ARBA" id="ARBA00023139"/>
    </source>
</evidence>
<keyword evidence="6" id="KW-0472">Membrane</keyword>
<dbReference type="SUPFAM" id="SSF50370">
    <property type="entry name" value="Ricin B-like lectins"/>
    <property type="match status" value="1"/>
</dbReference>
<dbReference type="EMBL" id="CP015029">
    <property type="protein sequence ID" value="QIM65281.1"/>
    <property type="molecule type" value="Genomic_DNA"/>
</dbReference>
<dbReference type="Gene3D" id="2.80.10.50">
    <property type="match status" value="1"/>
</dbReference>
<evidence type="ECO:0000256" key="2">
    <source>
        <dbReference type="ARBA" id="ARBA00022656"/>
    </source>
</evidence>
<feature type="chain" id="PRO_5042275848" evidence="10">
    <location>
        <begin position="25"/>
        <end position="233"/>
    </location>
</feature>
<evidence type="ECO:0000256" key="5">
    <source>
        <dbReference type="ARBA" id="ARBA00023026"/>
    </source>
</evidence>
<keyword evidence="3 10" id="KW-0732">Signal</keyword>
<sequence>MKRILRYATLSLAMLSIVSCSSSPGDCQVDDQTLFQQTLNPTPPTMEELKRAVSLPKPQTLAQLAGSHDSNNQLPRPTPSLASNFMTIMGQNGTVITVWALTKRNWLWGYAPINSQHFGNIRNWRIERSFRREHFRFLNQALGTCMQAYGNGIIHDGCDPKNLDQDFELMPTDRGAVFIKSVSQQRCITYNPVSTTNYSTLWLSECDDKHITPLKDQTFYLAPPLLSAEPLVQ</sequence>
<dbReference type="PROSITE" id="PS50231">
    <property type="entry name" value="RICIN_B_LECTIN"/>
    <property type="match status" value="1"/>
</dbReference>
<proteinExistence type="predicted"/>
<evidence type="ECO:0000256" key="10">
    <source>
        <dbReference type="SAM" id="SignalP"/>
    </source>
</evidence>
<evidence type="ECO:0000256" key="3">
    <source>
        <dbReference type="ARBA" id="ARBA00022729"/>
    </source>
</evidence>
<evidence type="ECO:0000313" key="11">
    <source>
        <dbReference type="EMBL" id="QIM65281.1"/>
    </source>
</evidence>
<dbReference type="InterPro" id="IPR003558">
    <property type="entry name" value="CDtoxinA/C"/>
</dbReference>
<dbReference type="Proteomes" id="UP000502287">
    <property type="component" value="Chromosome"/>
</dbReference>
<dbReference type="CDD" id="cd23414">
    <property type="entry name" value="beta-trefoil_Ricin_CdtA"/>
    <property type="match status" value="1"/>
</dbReference>
<accession>A0AAE7C2E6</accession>
<organism evidence="11 14">
    <name type="scientific">Frederiksenia canicola</name>
    <dbReference type="NCBI Taxonomy" id="123824"/>
    <lineage>
        <taxon>Bacteria</taxon>
        <taxon>Pseudomonadati</taxon>
        <taxon>Pseudomonadota</taxon>
        <taxon>Gammaproteobacteria</taxon>
        <taxon>Pasteurellales</taxon>
        <taxon>Pasteurellaceae</taxon>
        <taxon>Frederiksenia</taxon>
    </lineage>
</organism>
<reference evidence="11 14" key="1">
    <citation type="submission" date="2016-03" db="EMBL/GenBank/DDBJ databases">
        <authorList>
            <person name="Hansen M.J."/>
            <person name="Bojesen A.M."/>
            <person name="Planet P."/>
        </authorList>
    </citation>
    <scope>NUCLEOTIDE SEQUENCE [LARGE SCALE GENOMIC DNA]</scope>
    <source>
        <strain evidence="11 14">HPA 21</strain>
    </source>
</reference>
<keyword evidence="9" id="KW-0449">Lipoprotein</keyword>
<keyword evidence="7" id="KW-0564">Palmitate</keyword>
<dbReference type="RefSeq" id="WP_123956188.1">
    <property type="nucleotide sequence ID" value="NZ_CP015029.1"/>
</dbReference>
<evidence type="ECO:0000313" key="13">
    <source>
        <dbReference type="Proteomes" id="UP000276901"/>
    </source>
</evidence>
<evidence type="ECO:0000256" key="6">
    <source>
        <dbReference type="ARBA" id="ARBA00023136"/>
    </source>
</evidence>
<feature type="signal peptide" evidence="10">
    <location>
        <begin position="1"/>
        <end position="24"/>
    </location>
</feature>
<dbReference type="PROSITE" id="PS51257">
    <property type="entry name" value="PROKAR_LIPOPROTEIN"/>
    <property type="match status" value="1"/>
</dbReference>
<dbReference type="GO" id="GO:0090729">
    <property type="term" value="F:toxin activity"/>
    <property type="evidence" value="ECO:0007669"/>
    <property type="project" value="UniProtKB-KW"/>
</dbReference>
<dbReference type="EMBL" id="RKQT01000001">
    <property type="protein sequence ID" value="RPE96288.1"/>
    <property type="molecule type" value="Genomic_DNA"/>
</dbReference>
<evidence type="ECO:0000313" key="14">
    <source>
        <dbReference type="Proteomes" id="UP000502287"/>
    </source>
</evidence>
<dbReference type="GO" id="GO:0030246">
    <property type="term" value="F:carbohydrate binding"/>
    <property type="evidence" value="ECO:0007669"/>
    <property type="project" value="UniProtKB-KW"/>
</dbReference>
<dbReference type="AlphaFoldDB" id="A0AAE7C2E6"/>